<dbReference type="NCBIfam" id="TIGR03160">
    <property type="entry name" value="cobT_DBIPRT"/>
    <property type="match status" value="1"/>
</dbReference>
<dbReference type="EMBL" id="KT347436">
    <property type="protein sequence ID" value="AKV89419.1"/>
    <property type="molecule type" value="Genomic_DNA"/>
</dbReference>
<dbReference type="CDD" id="cd02439">
    <property type="entry name" value="DMB-PRT_CobT"/>
    <property type="match status" value="1"/>
</dbReference>
<reference evidence="12" key="1">
    <citation type="journal article" date="2015" name="Proc. Natl. Acad. Sci. U.S.A.">
        <title>Anaerobic biosynthesis of the lower ligand of vitamin B12.</title>
        <authorList>
            <person name="Hazra A.B."/>
            <person name="Han A.W."/>
            <person name="Mehta A.P."/>
            <person name="Mok K.C."/>
            <person name="Osadchiy V."/>
            <person name="Begley T.P."/>
            <person name="Taga M.E."/>
        </authorList>
    </citation>
    <scope>NUCLEOTIDE SEQUENCE</scope>
    <source>
        <strain evidence="12">ATCC 39073</strain>
    </source>
</reference>
<dbReference type="BioCyc" id="MetaCyc:MONOMER-20423"/>
<evidence type="ECO:0000256" key="5">
    <source>
        <dbReference type="ARBA" id="ARBA00015486"/>
    </source>
</evidence>
<dbReference type="Gene3D" id="1.10.1610.10">
    <property type="match status" value="1"/>
</dbReference>
<gene>
    <name evidence="11 12" type="primary">cobT</name>
</gene>
<dbReference type="GO" id="GO:0008939">
    <property type="term" value="F:nicotinate-nucleotide-dimethylbenzimidazole phosphoribosyltransferase activity"/>
    <property type="evidence" value="ECO:0007669"/>
    <property type="project" value="UniProtKB-UniRule"/>
</dbReference>
<evidence type="ECO:0000256" key="6">
    <source>
        <dbReference type="ARBA" id="ARBA00022573"/>
    </source>
</evidence>
<dbReference type="InterPro" id="IPR036087">
    <property type="entry name" value="Nict_dMeBzImd_PRibTrfase_sf"/>
</dbReference>
<dbReference type="EC" id="2.4.2.21" evidence="4 11"/>
<dbReference type="HAMAP" id="MF_00230">
    <property type="entry name" value="CobT"/>
    <property type="match status" value="1"/>
</dbReference>
<dbReference type="OMA" id="PAARDYC"/>
<evidence type="ECO:0000256" key="7">
    <source>
        <dbReference type="ARBA" id="ARBA00022676"/>
    </source>
</evidence>
<evidence type="ECO:0000256" key="2">
    <source>
        <dbReference type="ARBA" id="ARBA00005049"/>
    </source>
</evidence>
<keyword evidence="6 11" id="KW-0169">Cobalamin biosynthesis</keyword>
<evidence type="ECO:0000256" key="8">
    <source>
        <dbReference type="ARBA" id="ARBA00022679"/>
    </source>
</evidence>
<proteinExistence type="inferred from homology"/>
<comment type="function">
    <text evidence="1 11">Catalyzes the synthesis of alpha-ribazole-5'-phosphate from nicotinate mononucleotide (NAMN) and 5,6-dimethylbenzimidazole (DMB).</text>
</comment>
<evidence type="ECO:0000256" key="4">
    <source>
        <dbReference type="ARBA" id="ARBA00011991"/>
    </source>
</evidence>
<evidence type="ECO:0000256" key="10">
    <source>
        <dbReference type="ARBA" id="ARBA00047340"/>
    </source>
</evidence>
<sequence>MMGLKLEETVKGIMPVNDAWRRKAREHLNNLAIPVGSLGRLLDIAEQLAAIKESLKPSTGSKVVVTMAGDHGVVEEGVSTCPQRVTLQMVYNFVAGGAGINALAGAAGARVVVVDMGVAGDLKDLVEQGKILSRKVDYGTRNMTRGPAMTRQQAVQALETGINIAGDLVNEGVELLGTGDMGIGNTTPSSAILAALSGLPVREVTGRGTGIDDETLARKVQVIERALALNRPDPGDPVDVLAKVGGFEIGGIAGLILGAAYYRVPVVVDGFISTAGALLAKQLAPRAVDYMIAAHRSMEYGHRYMLKELGLRPLLDLDMRLGEGTGAALAMCIVEGAARVIGEMLTFEDAGVARNKSREYAV</sequence>
<dbReference type="NCBIfam" id="NF000996">
    <property type="entry name" value="PRK00105.1"/>
    <property type="match status" value="1"/>
</dbReference>
<dbReference type="Pfam" id="PF02277">
    <property type="entry name" value="DBI_PRT"/>
    <property type="match status" value="1"/>
</dbReference>
<evidence type="ECO:0000256" key="9">
    <source>
        <dbReference type="ARBA" id="ARBA00030686"/>
    </source>
</evidence>
<name>A0A0K1TPX5_NEOTH</name>
<organism evidence="12">
    <name type="scientific">Neomoorella thermoacetica</name>
    <name type="common">Clostridium thermoaceticum</name>
    <dbReference type="NCBI Taxonomy" id="1525"/>
    <lineage>
        <taxon>Bacteria</taxon>
        <taxon>Bacillati</taxon>
        <taxon>Bacillota</taxon>
        <taxon>Clostridia</taxon>
        <taxon>Neomoorellales</taxon>
        <taxon>Neomoorellaceae</taxon>
        <taxon>Neomoorella</taxon>
    </lineage>
</organism>
<dbReference type="GO" id="GO:0009236">
    <property type="term" value="P:cobalamin biosynthetic process"/>
    <property type="evidence" value="ECO:0007669"/>
    <property type="project" value="UniProtKB-UniRule"/>
</dbReference>
<evidence type="ECO:0000256" key="3">
    <source>
        <dbReference type="ARBA" id="ARBA00007110"/>
    </source>
</evidence>
<dbReference type="Gene3D" id="3.40.50.10210">
    <property type="match status" value="1"/>
</dbReference>
<dbReference type="PANTHER" id="PTHR43463:SF1">
    <property type="entry name" value="NICOTINATE-NUCLEOTIDE--DIMETHYLBENZIMIDAZOLE PHOSPHORIBOSYLTRANSFERASE"/>
    <property type="match status" value="1"/>
</dbReference>
<evidence type="ECO:0000256" key="1">
    <source>
        <dbReference type="ARBA" id="ARBA00002197"/>
    </source>
</evidence>
<dbReference type="PANTHER" id="PTHR43463">
    <property type="entry name" value="NICOTINATE-NUCLEOTIDE--DIMETHYLBENZIMIDAZOLE PHOSPHORIBOSYLTRANSFERASE"/>
    <property type="match status" value="1"/>
</dbReference>
<dbReference type="AlphaFoldDB" id="A0A0K1TPX5"/>
<dbReference type="SUPFAM" id="SSF52733">
    <property type="entry name" value="Nicotinate mononucleotide:5,6-dimethylbenzimidazole phosphoribosyltransferase (CobT)"/>
    <property type="match status" value="1"/>
</dbReference>
<dbReference type="InterPro" id="IPR003200">
    <property type="entry name" value="Nict_dMeBzImd_PRibTrfase"/>
</dbReference>
<protein>
    <recommendedName>
        <fullName evidence="5 11">Nicotinate-nucleotide--dimethylbenzimidazole phosphoribosyltransferase</fullName>
        <shortName evidence="11">NN:DBI PRT</shortName>
        <ecNumber evidence="4 11">2.4.2.21</ecNumber>
    </recommendedName>
    <alternativeName>
        <fullName evidence="9 11">N(1)-alpha-phosphoribosyltransferase</fullName>
    </alternativeName>
</protein>
<evidence type="ECO:0000313" key="12">
    <source>
        <dbReference type="EMBL" id="AKV89419.1"/>
    </source>
</evidence>
<comment type="catalytic activity">
    <reaction evidence="10 11">
        <text>5,6-dimethylbenzimidazole + nicotinate beta-D-ribonucleotide = alpha-ribazole 5'-phosphate + nicotinate + H(+)</text>
        <dbReference type="Rhea" id="RHEA:11196"/>
        <dbReference type="ChEBI" id="CHEBI:15378"/>
        <dbReference type="ChEBI" id="CHEBI:15890"/>
        <dbReference type="ChEBI" id="CHEBI:32544"/>
        <dbReference type="ChEBI" id="CHEBI:57502"/>
        <dbReference type="ChEBI" id="CHEBI:57918"/>
        <dbReference type="EC" id="2.4.2.21"/>
    </reaction>
</comment>
<accession>A0A0K1TPX5</accession>
<dbReference type="FunFam" id="3.40.50.10210:FF:000001">
    <property type="entry name" value="Nicotinate-nucleotide--dimethylbenzimidazole phosphoribosyltransferase"/>
    <property type="match status" value="1"/>
</dbReference>
<feature type="active site" description="Proton acceptor" evidence="11">
    <location>
        <position position="323"/>
    </location>
</feature>
<keyword evidence="7 11" id="KW-0328">Glycosyltransferase</keyword>
<comment type="similarity">
    <text evidence="3 11">Belongs to the CobT family.</text>
</comment>
<evidence type="ECO:0000256" key="11">
    <source>
        <dbReference type="HAMAP-Rule" id="MF_00230"/>
    </source>
</evidence>
<dbReference type="UniPathway" id="UPA00061">
    <property type="reaction ID" value="UER00516"/>
</dbReference>
<dbReference type="InterPro" id="IPR023195">
    <property type="entry name" value="Nict_dMeBzImd_PRibTrfase_N"/>
</dbReference>
<dbReference type="InterPro" id="IPR017846">
    <property type="entry name" value="Nict_dMeBzImd_PRibTrfase_bact"/>
</dbReference>
<keyword evidence="8 11" id="KW-0808">Transferase</keyword>
<comment type="pathway">
    <text evidence="2 11">Nucleoside biosynthesis; alpha-ribazole biosynthesis; alpha-ribazole from 5,6-dimethylbenzimidazole: step 1/2.</text>
</comment>